<dbReference type="RefSeq" id="WP_378304966.1">
    <property type="nucleotide sequence ID" value="NZ_JBHTJA010000098.1"/>
</dbReference>
<name>A0ABW3EY24_9ACTN</name>
<comment type="caution">
    <text evidence="3">The sequence shown here is derived from an EMBL/GenBank/DDBJ whole genome shotgun (WGS) entry which is preliminary data.</text>
</comment>
<dbReference type="Pfam" id="PF19650">
    <property type="entry name" value="DUF6153"/>
    <property type="match status" value="1"/>
</dbReference>
<keyword evidence="4" id="KW-1185">Reference proteome</keyword>
<reference evidence="4" key="1">
    <citation type="journal article" date="2019" name="Int. J. Syst. Evol. Microbiol.">
        <title>The Global Catalogue of Microorganisms (GCM) 10K type strain sequencing project: providing services to taxonomists for standard genome sequencing and annotation.</title>
        <authorList>
            <consortium name="The Broad Institute Genomics Platform"/>
            <consortium name="The Broad Institute Genome Sequencing Center for Infectious Disease"/>
            <person name="Wu L."/>
            <person name="Ma J."/>
        </authorList>
    </citation>
    <scope>NUCLEOTIDE SEQUENCE [LARGE SCALE GENOMIC DNA]</scope>
    <source>
        <strain evidence="4">JCM 31202</strain>
    </source>
</reference>
<gene>
    <name evidence="3" type="ORF">ACFQ11_30585</name>
</gene>
<organism evidence="3 4">
    <name type="scientific">Actinomadura sediminis</name>
    <dbReference type="NCBI Taxonomy" id="1038904"/>
    <lineage>
        <taxon>Bacteria</taxon>
        <taxon>Bacillati</taxon>
        <taxon>Actinomycetota</taxon>
        <taxon>Actinomycetes</taxon>
        <taxon>Streptosporangiales</taxon>
        <taxon>Thermomonosporaceae</taxon>
        <taxon>Actinomadura</taxon>
    </lineage>
</organism>
<dbReference type="Proteomes" id="UP001596972">
    <property type="component" value="Unassembled WGS sequence"/>
</dbReference>
<feature type="transmembrane region" description="Helical" evidence="2">
    <location>
        <begin position="84"/>
        <end position="105"/>
    </location>
</feature>
<sequence length="142" mass="15326">MGRLTRPSEALRHASGAKPWFVLLLLSCVLAMHGVQASPSPVETHGIPLTVTDVDRHHHEAKGSAGHHSPAGNQHNDDHSDHPGGQMCLAMLTMLVLVWALVVLSRHTRGVLAVRPLIRPSIVPVGRPPPGPSLYRLSVLRL</sequence>
<proteinExistence type="predicted"/>
<dbReference type="EMBL" id="JBHTJA010000098">
    <property type="protein sequence ID" value="MFD0904765.1"/>
    <property type="molecule type" value="Genomic_DNA"/>
</dbReference>
<evidence type="ECO:0000256" key="2">
    <source>
        <dbReference type="SAM" id="Phobius"/>
    </source>
</evidence>
<protein>
    <submittedName>
        <fullName evidence="3">DUF6153 family protein</fullName>
    </submittedName>
</protein>
<evidence type="ECO:0000313" key="4">
    <source>
        <dbReference type="Proteomes" id="UP001596972"/>
    </source>
</evidence>
<keyword evidence="2" id="KW-0472">Membrane</keyword>
<keyword evidence="2" id="KW-1133">Transmembrane helix</keyword>
<evidence type="ECO:0000313" key="3">
    <source>
        <dbReference type="EMBL" id="MFD0904765.1"/>
    </source>
</evidence>
<keyword evidence="2" id="KW-0812">Transmembrane</keyword>
<evidence type="ECO:0000256" key="1">
    <source>
        <dbReference type="SAM" id="MobiDB-lite"/>
    </source>
</evidence>
<dbReference type="InterPro" id="IPR046151">
    <property type="entry name" value="DUF6153"/>
</dbReference>
<accession>A0ABW3EY24</accession>
<feature type="region of interest" description="Disordered" evidence="1">
    <location>
        <begin position="58"/>
        <end position="82"/>
    </location>
</feature>